<proteinExistence type="inferred from homology"/>
<keyword evidence="3" id="KW-0285">Flavoprotein</keyword>
<keyword evidence="4" id="KW-0274">FAD</keyword>
<dbReference type="EC" id="1.3.1.6" evidence="7"/>
<dbReference type="Gene3D" id="3.50.50.60">
    <property type="entry name" value="FAD/NAD(P)-binding domain"/>
    <property type="match status" value="1"/>
</dbReference>
<comment type="caution">
    <text evidence="10">The sequence shown here is derived from an EMBL/GenBank/DDBJ whole genome shotgun (WGS) entry which is preliminary data.</text>
</comment>
<comment type="similarity">
    <text evidence="2">Belongs to the FAD-dependent oxidoreductase 2 family. FRD/SDH subfamily.</text>
</comment>
<dbReference type="Pfam" id="PF00173">
    <property type="entry name" value="Cyt-b5"/>
    <property type="match status" value="1"/>
</dbReference>
<dbReference type="PROSITE" id="PS50255">
    <property type="entry name" value="CYTOCHROME_B5_2"/>
    <property type="match status" value="1"/>
</dbReference>
<dbReference type="Gene3D" id="3.10.120.10">
    <property type="entry name" value="Cytochrome b5-like heme/steroid binding domain"/>
    <property type="match status" value="1"/>
</dbReference>
<reference evidence="10" key="2">
    <citation type="submission" date="2023-01" db="EMBL/GenBank/DDBJ databases">
        <authorList>
            <person name="Petersen C."/>
        </authorList>
    </citation>
    <scope>NUCLEOTIDE SEQUENCE</scope>
    <source>
        <strain evidence="10">IBT 12815</strain>
    </source>
</reference>
<dbReference type="FunFam" id="3.90.700.10:FF:000007">
    <property type="entry name" value="NADH-dependent fumarate reductase"/>
    <property type="match status" value="1"/>
</dbReference>
<protein>
    <recommendedName>
        <fullName evidence="7">fumarate reductase (NADH)</fullName>
        <ecNumber evidence="7">1.3.1.6</ecNumber>
    </recommendedName>
    <alternativeName>
        <fullName evidence="8">NADH-dependent fumarate reductase</fullName>
    </alternativeName>
</protein>
<dbReference type="GO" id="GO:0016156">
    <property type="term" value="F:fumarate reductase (NADH) activity"/>
    <property type="evidence" value="ECO:0007669"/>
    <property type="project" value="UniProtKB-EC"/>
</dbReference>
<evidence type="ECO:0000313" key="11">
    <source>
        <dbReference type="Proteomes" id="UP001213799"/>
    </source>
</evidence>
<reference evidence="10" key="1">
    <citation type="journal article" date="2023" name="IMA Fungus">
        <title>Comparative genomic study of the Penicillium genus elucidates a diverse pangenome and 15 lateral gene transfer events.</title>
        <authorList>
            <person name="Petersen C."/>
            <person name="Sorensen T."/>
            <person name="Nielsen M.R."/>
            <person name="Sondergaard T.E."/>
            <person name="Sorensen J.L."/>
            <person name="Fitzpatrick D.A."/>
            <person name="Frisvad J.C."/>
            <person name="Nielsen K.L."/>
        </authorList>
    </citation>
    <scope>NUCLEOTIDE SEQUENCE</scope>
    <source>
        <strain evidence="10">IBT 12815</strain>
    </source>
</reference>
<dbReference type="GeneID" id="81591515"/>
<dbReference type="NCBIfam" id="TIGR01813">
    <property type="entry name" value="flavo_cyto_c"/>
    <property type="match status" value="1"/>
</dbReference>
<dbReference type="InterPro" id="IPR003953">
    <property type="entry name" value="FAD-dep_OxRdtase_2_FAD-bd"/>
</dbReference>
<dbReference type="RefSeq" id="XP_056749941.1">
    <property type="nucleotide sequence ID" value="XM_056901273.1"/>
</dbReference>
<evidence type="ECO:0000256" key="8">
    <source>
        <dbReference type="ARBA" id="ARBA00077246"/>
    </source>
</evidence>
<dbReference type="Pfam" id="PF00890">
    <property type="entry name" value="FAD_binding_2"/>
    <property type="match status" value="1"/>
</dbReference>
<dbReference type="SUPFAM" id="SSF56425">
    <property type="entry name" value="Succinate dehydrogenase/fumarate reductase flavoprotein, catalytic domain"/>
    <property type="match status" value="1"/>
</dbReference>
<dbReference type="SUPFAM" id="SSF55856">
    <property type="entry name" value="Cytochrome b5-like heme/steroid binding domain"/>
    <property type="match status" value="1"/>
</dbReference>
<evidence type="ECO:0000256" key="6">
    <source>
        <dbReference type="ARBA" id="ARBA00050832"/>
    </source>
</evidence>
<dbReference type="AlphaFoldDB" id="A0AAD6DU82"/>
<evidence type="ECO:0000256" key="2">
    <source>
        <dbReference type="ARBA" id="ARBA00008040"/>
    </source>
</evidence>
<accession>A0AAD6DU82</accession>
<name>A0AAD6DU82_9EURO</name>
<evidence type="ECO:0000256" key="5">
    <source>
        <dbReference type="ARBA" id="ARBA00023002"/>
    </source>
</evidence>
<evidence type="ECO:0000313" key="10">
    <source>
        <dbReference type="EMBL" id="KAJ5593315.1"/>
    </source>
</evidence>
<comment type="catalytic activity">
    <reaction evidence="6">
        <text>succinate + NAD(+) = fumarate + NADH + H(+)</text>
        <dbReference type="Rhea" id="RHEA:18281"/>
        <dbReference type="ChEBI" id="CHEBI:15378"/>
        <dbReference type="ChEBI" id="CHEBI:29806"/>
        <dbReference type="ChEBI" id="CHEBI:30031"/>
        <dbReference type="ChEBI" id="CHEBI:57540"/>
        <dbReference type="ChEBI" id="CHEBI:57945"/>
        <dbReference type="EC" id="1.3.1.6"/>
    </reaction>
</comment>
<dbReference type="InterPro" id="IPR036400">
    <property type="entry name" value="Cyt_B5-like_heme/steroid_sf"/>
</dbReference>
<dbReference type="Gene3D" id="3.90.700.10">
    <property type="entry name" value="Succinate dehydrogenase/fumarate reductase flavoprotein, catalytic domain"/>
    <property type="match status" value="1"/>
</dbReference>
<evidence type="ECO:0000256" key="1">
    <source>
        <dbReference type="ARBA" id="ARBA00001974"/>
    </source>
</evidence>
<keyword evidence="5" id="KW-0560">Oxidoreductase</keyword>
<keyword evidence="11" id="KW-1185">Reference proteome</keyword>
<dbReference type="SUPFAM" id="SSF51905">
    <property type="entry name" value="FAD/NAD(P)-binding domain"/>
    <property type="match status" value="1"/>
</dbReference>
<dbReference type="InterPro" id="IPR027477">
    <property type="entry name" value="Succ_DH/fumarate_Rdtase_cat_sf"/>
</dbReference>
<dbReference type="InterPro" id="IPR036188">
    <property type="entry name" value="FAD/NAD-bd_sf"/>
</dbReference>
<dbReference type="PANTHER" id="PTHR43400:SF1">
    <property type="entry name" value="FUMARATE REDUCTASE"/>
    <property type="match status" value="1"/>
</dbReference>
<dbReference type="InterPro" id="IPR001199">
    <property type="entry name" value="Cyt_B5-like_heme/steroid-bd"/>
</dbReference>
<comment type="cofactor">
    <cofactor evidence="1">
        <name>FAD</name>
        <dbReference type="ChEBI" id="CHEBI:57692"/>
    </cofactor>
</comment>
<evidence type="ECO:0000256" key="7">
    <source>
        <dbReference type="ARBA" id="ARBA00067004"/>
    </source>
</evidence>
<organism evidence="10 11">
    <name type="scientific">Penicillium hordei</name>
    <dbReference type="NCBI Taxonomy" id="40994"/>
    <lineage>
        <taxon>Eukaryota</taxon>
        <taxon>Fungi</taxon>
        <taxon>Dikarya</taxon>
        <taxon>Ascomycota</taxon>
        <taxon>Pezizomycotina</taxon>
        <taxon>Eurotiomycetes</taxon>
        <taxon>Eurotiomycetidae</taxon>
        <taxon>Eurotiales</taxon>
        <taxon>Aspergillaceae</taxon>
        <taxon>Penicillium</taxon>
    </lineage>
</organism>
<dbReference type="PANTHER" id="PTHR43400">
    <property type="entry name" value="FUMARATE REDUCTASE"/>
    <property type="match status" value="1"/>
</dbReference>
<dbReference type="SMART" id="SM01117">
    <property type="entry name" value="Cyt-b5"/>
    <property type="match status" value="1"/>
</dbReference>
<dbReference type="InterPro" id="IPR010960">
    <property type="entry name" value="Flavocytochrome_c"/>
</dbReference>
<evidence type="ECO:0000256" key="4">
    <source>
        <dbReference type="ARBA" id="ARBA00022827"/>
    </source>
</evidence>
<dbReference type="GO" id="GO:0010181">
    <property type="term" value="F:FMN binding"/>
    <property type="evidence" value="ECO:0007669"/>
    <property type="project" value="InterPro"/>
</dbReference>
<dbReference type="InterPro" id="IPR050315">
    <property type="entry name" value="FAD-oxidoreductase_2"/>
</dbReference>
<evidence type="ECO:0000256" key="3">
    <source>
        <dbReference type="ARBA" id="ARBA00022630"/>
    </source>
</evidence>
<dbReference type="EMBL" id="JAQJAE010000005">
    <property type="protein sequence ID" value="KAJ5593315.1"/>
    <property type="molecule type" value="Genomic_DNA"/>
</dbReference>
<feature type="domain" description="Cytochrome b5 heme-binding" evidence="9">
    <location>
        <begin position="538"/>
        <end position="614"/>
    </location>
</feature>
<gene>
    <name evidence="10" type="ORF">N7537_010219</name>
</gene>
<evidence type="ECO:0000259" key="9">
    <source>
        <dbReference type="PROSITE" id="PS50255"/>
    </source>
</evidence>
<dbReference type="Proteomes" id="UP001213799">
    <property type="component" value="Unassembled WGS sequence"/>
</dbReference>
<sequence>MAAPQVIVVGGGLSGLSAAHTIYLNGGNVLVLDKQAFFGGNSTKATSGINGALTRTQIDLGIQDSVKQFYEDTLKSARDKARPELIKVLTYKSASAVEWLQDVFNLDLTLVSRLGGHTHPRTHRGHDAKFPGMAITYALMQRLEDLAENEPGRVQIVKKANVTSINKSGNNVTGVTYTINGEEKSVDGVVVLATGGYAADFSDTSLLKKHRPDTFGLSSTNGTHATGDGQKMLMAIGANGIDMDKVQVHPTGLVDPKDPGAKFKFLAAEALRGEGGLLLNADGQRFSDELGHRDYVSGKMWEEKEKGKWPIRLILNSKASKVLDFHTRHYSGRGLMKKMTGAELVAEIGCGEAALKKTFDEYNLIADGKKKDPWNKRFFHNMPFKLDDEFHVSLMEPVLHFTMGGIEIDEHAQVLNSEQKPFDGLYACGELAGGVHGANRLGGSSLLGCVVYGRVAGDSASQHLFQKLITNGSSTAASQRLSQISLHIDPNTPGKVSVEWGSAATGGNLPALAPLAAPAPGAEAPASKPDPATFTIPETEYSMEEVAKHNSKEDLWVVVKGIILDLTNWVDEHPGGANALYNFMGRDATEEFAMLHDDEVIPKYAAQTVIGRVKGQTPSLEL</sequence>